<keyword evidence="5" id="KW-1185">Reference proteome</keyword>
<dbReference type="HOGENOM" id="CLU_261915_0_0_1"/>
<keyword evidence="2" id="KW-0732">Signal</keyword>
<feature type="region of interest" description="Disordered" evidence="1">
    <location>
        <begin position="961"/>
        <end position="1058"/>
    </location>
</feature>
<feature type="domain" description="Flo11" evidence="3">
    <location>
        <begin position="278"/>
        <end position="458"/>
    </location>
</feature>
<dbReference type="EMBL" id="GL996501">
    <property type="protein sequence ID" value="EGW33023.1"/>
    <property type="molecule type" value="Genomic_DNA"/>
</dbReference>
<dbReference type="Proteomes" id="UP000000709">
    <property type="component" value="Unassembled WGS sequence"/>
</dbReference>
<feature type="signal peptide" evidence="2">
    <location>
        <begin position="1"/>
        <end position="20"/>
    </location>
</feature>
<feature type="domain" description="Flo11" evidence="3">
    <location>
        <begin position="458"/>
        <end position="639"/>
    </location>
</feature>
<reference evidence="4 5" key="1">
    <citation type="journal article" date="2011" name="Proc. Natl. Acad. Sci. U.S.A.">
        <title>Comparative genomics of xylose-fermenting fungi for enhanced biofuel production.</title>
        <authorList>
            <person name="Wohlbach D.J."/>
            <person name="Kuo A."/>
            <person name="Sato T.K."/>
            <person name="Potts K.M."/>
            <person name="Salamov A.A."/>
            <person name="LaButti K.M."/>
            <person name="Sun H."/>
            <person name="Clum A."/>
            <person name="Pangilinan J.L."/>
            <person name="Lindquist E.A."/>
            <person name="Lucas S."/>
            <person name="Lapidus A."/>
            <person name="Jin M."/>
            <person name="Gunawan C."/>
            <person name="Balan V."/>
            <person name="Dale B.E."/>
            <person name="Jeffries T.W."/>
            <person name="Zinkel R."/>
            <person name="Barry K.W."/>
            <person name="Grigoriev I.V."/>
            <person name="Gasch A.P."/>
        </authorList>
    </citation>
    <scope>NUCLEOTIDE SEQUENCE [LARGE SCALE GENOMIC DNA]</scope>
    <source>
        <strain evidence="5">NRRL Y-27907 / 11-Y1</strain>
    </source>
</reference>
<dbReference type="InParanoid" id="G3AKY0"/>
<evidence type="ECO:0000256" key="1">
    <source>
        <dbReference type="SAM" id="MobiDB-lite"/>
    </source>
</evidence>
<proteinExistence type="predicted"/>
<protein>
    <recommendedName>
        <fullName evidence="3">Flo11 domain-containing protein</fullName>
    </recommendedName>
</protein>
<sequence length="1295" mass="143909">MLQIWWIYYFLLQIVVGANSEPTTVYLFPAFSHETEDCAIQWTSMCDPVEVDPSKNTNNPTLEIFEYKYIRQVIGNDDLYEVMLEVKIEDSIDLDYLKQIYFTHRQVPDMENDSLWIFDSMSNILIDSPYHIFVKWVMVAQQHSDQMCTTPFELVYFWQVPRADNPEYTSMVRPNYFHECQDLGGGANYYPLQCWDPVCAEETTTSEPESELTSGIKTFEEENTIVETKETTLVTVVLPRSDMSESATTIDASSTEEVADLPTVTATLLKPIFIELSPPAIECPSSWNNTLEDVPFGGNSRTQGYPELEIFEFVSIKWSHRDFYEGIFEIKIADIYSISELRYIKLDMPYHLGANSVYLWDESNNDWGSPYHFYVSFLFEAQTIDQMKCTNTMEVHYWWPNEYIYYYHGTQGFWHEPDSSILCWDEVCVRPPNESSTEEDIDVPTATLELLESISDLPSPIDCPSSWRNGVCDYPLGSGSIWNKNVKLEIFEFISIKWIQEDYYEAILEFKIDDLYPASYLERIDIYIEDPYNYNTQIRLYNVWEGGSDVDESPYHFYLSYLFEAQTIGQLKCTNLLSIHYYWSLVDHSSYYHGCEESLGEYGSFLDYPLQCWDEVCVRPLESSTEKEWDSTSESGETSDTHKSNESNIVFETSDETDISSEEPSYSNDFAEPLDTNEPYNETSNSENGTNDLDSATVTFDESEGSSTIGIEPVDNNTTVDYSTEPENDTQTVTQTVESMVETTYPSHLSESTEEESFANGETTVTDTDESNNVKETIDIDITSQVKATTQVEATDGAHGDITEIIGETTESYNDDIINSTAAPAEDVPWLESETRDEDNSTDQVTPESSKPIAESSISLPNNDASDPATNESSNPLTKDSHESDSGVLTNSPIEVLTEPVSESQATFLTGETTWFASESPTYQRSSQPPVETNSANTEGTTRSLLETDELNINSTTTIFSDQSVSGTGVPVGLTSEDSKESSLNPAISSKLSTGSGTQIPTSSPSKVLSDVSISNSSKLGSRNPSMLSTGKHTNADPNPNTTDKSEGNSSNSAHGNLVTATITKPDTTYVTTITQPYKLPVIVTTISGPDTTYVTTITGSYKSLDAVTTIGRSDTANVVNKSSNNVVGATIVELDTNYVTTITHPGGFSKVTTGNQQSLVSTTSTSSSHDPAVKVSSLFNAPVAIQFHPSGEQYQQEQYQQEQKIQGTNILTGASATIGSDERTYQTSIQAVSTASNSDSEVVSSIPVAITSSSENTVVASSAPEATEEFEGSAPILRGDIFMVCLYLVSILLV</sequence>
<organism evidence="5">
    <name type="scientific">Spathaspora passalidarum (strain NRRL Y-27907 / 11-Y1)</name>
    <dbReference type="NCBI Taxonomy" id="619300"/>
    <lineage>
        <taxon>Eukaryota</taxon>
        <taxon>Fungi</taxon>
        <taxon>Dikarya</taxon>
        <taxon>Ascomycota</taxon>
        <taxon>Saccharomycotina</taxon>
        <taxon>Pichiomycetes</taxon>
        <taxon>Debaryomycetaceae</taxon>
        <taxon>Spathaspora</taxon>
    </lineage>
</organism>
<feature type="compositionally biased region" description="Polar residues" evidence="1">
    <location>
        <begin position="982"/>
        <end position="1058"/>
    </location>
</feature>
<feature type="region of interest" description="Disordered" evidence="1">
    <location>
        <begin position="748"/>
        <end position="771"/>
    </location>
</feature>
<feature type="domain" description="Flo11" evidence="3">
    <location>
        <begin position="33"/>
        <end position="205"/>
    </location>
</feature>
<dbReference type="GeneID" id="18875076"/>
<gene>
    <name evidence="4" type="ORF">SPAPADRAFT_66035</name>
</gene>
<feature type="region of interest" description="Disordered" evidence="1">
    <location>
        <begin position="821"/>
        <end position="902"/>
    </location>
</feature>
<dbReference type="PROSITE" id="PS51824">
    <property type="entry name" value="FLO11"/>
    <property type="match status" value="3"/>
</dbReference>
<feature type="region of interest" description="Disordered" evidence="1">
    <location>
        <begin position="919"/>
        <end position="945"/>
    </location>
</feature>
<evidence type="ECO:0000313" key="5">
    <source>
        <dbReference type="Proteomes" id="UP000000709"/>
    </source>
</evidence>
<dbReference type="KEGG" id="spaa:SPAPADRAFT_66035"/>
<feature type="region of interest" description="Disordered" evidence="1">
    <location>
        <begin position="624"/>
        <end position="730"/>
    </location>
</feature>
<name>G3AKY0_SPAPN</name>
<feature type="compositionally biased region" description="Polar residues" evidence="1">
    <location>
        <begin position="678"/>
        <end position="722"/>
    </location>
</feature>
<feature type="compositionally biased region" description="Polar residues" evidence="1">
    <location>
        <begin position="856"/>
        <end position="878"/>
    </location>
</feature>
<dbReference type="InterPro" id="IPR018789">
    <property type="entry name" value="Flo11"/>
</dbReference>
<accession>G3AKY0</accession>
<evidence type="ECO:0000259" key="3">
    <source>
        <dbReference type="PROSITE" id="PS51824"/>
    </source>
</evidence>
<feature type="chain" id="PRO_5003442211" description="Flo11 domain-containing protein" evidence="2">
    <location>
        <begin position="21"/>
        <end position="1295"/>
    </location>
</feature>
<evidence type="ECO:0000256" key="2">
    <source>
        <dbReference type="SAM" id="SignalP"/>
    </source>
</evidence>
<evidence type="ECO:0000313" key="4">
    <source>
        <dbReference type="EMBL" id="EGW33023.1"/>
    </source>
</evidence>
<dbReference type="RefSeq" id="XP_007374538.1">
    <property type="nucleotide sequence ID" value="XM_007374476.1"/>
</dbReference>
<dbReference type="Pfam" id="PF10182">
    <property type="entry name" value="Flo11"/>
    <property type="match status" value="1"/>
</dbReference>